<dbReference type="PANTHER" id="PTHR33281:SF19">
    <property type="entry name" value="VOLTAGE-DEPENDENT ANION CHANNEL-FORMING PROTEIN YNEE"/>
    <property type="match status" value="1"/>
</dbReference>
<feature type="transmembrane region" description="Helical" evidence="9">
    <location>
        <begin position="20"/>
        <end position="37"/>
    </location>
</feature>
<keyword evidence="7 9" id="KW-0472">Membrane</keyword>
<dbReference type="EMBL" id="JACHWF010000002">
    <property type="protein sequence ID" value="MBB3006747.1"/>
    <property type="molecule type" value="Genomic_DNA"/>
</dbReference>
<dbReference type="GO" id="GO:0005886">
    <property type="term" value="C:plasma membrane"/>
    <property type="evidence" value="ECO:0007669"/>
    <property type="project" value="UniProtKB-SubCell"/>
</dbReference>
<feature type="transmembrane region" description="Helical" evidence="9">
    <location>
        <begin position="43"/>
        <end position="62"/>
    </location>
</feature>
<keyword evidence="5 9" id="KW-1133">Transmembrane helix</keyword>
<reference evidence="10 11" key="1">
    <citation type="submission" date="2020-08" db="EMBL/GenBank/DDBJ databases">
        <title>Genomic Encyclopedia of Type Strains, Phase IV (KMG-V): Genome sequencing to study the core and pangenomes of soil and plant-associated prokaryotes.</title>
        <authorList>
            <person name="Whitman W."/>
        </authorList>
    </citation>
    <scope>NUCLEOTIDE SEQUENCE [LARGE SCALE GENOMIC DNA]</scope>
    <source>
        <strain evidence="10 11">SLV-2362</strain>
    </source>
</reference>
<evidence type="ECO:0000256" key="1">
    <source>
        <dbReference type="ARBA" id="ARBA00004651"/>
    </source>
</evidence>
<keyword evidence="2" id="KW-0813">Transport</keyword>
<dbReference type="Proteomes" id="UP000578036">
    <property type="component" value="Unassembled WGS sequence"/>
</dbReference>
<keyword evidence="4 9" id="KW-0812">Transmembrane</keyword>
<evidence type="ECO:0000256" key="9">
    <source>
        <dbReference type="SAM" id="Phobius"/>
    </source>
</evidence>
<dbReference type="InterPro" id="IPR044669">
    <property type="entry name" value="YneE/VCCN1/2-like"/>
</dbReference>
<dbReference type="AlphaFoldDB" id="A0A7W4YQU6"/>
<organism evidence="10 11">
    <name type="scientific">Cupriavidus alkaliphilus</name>
    <dbReference type="NCBI Taxonomy" id="942866"/>
    <lineage>
        <taxon>Bacteria</taxon>
        <taxon>Pseudomonadati</taxon>
        <taxon>Pseudomonadota</taxon>
        <taxon>Betaproteobacteria</taxon>
        <taxon>Burkholderiales</taxon>
        <taxon>Burkholderiaceae</taxon>
        <taxon>Cupriavidus</taxon>
    </lineage>
</organism>
<evidence type="ECO:0000313" key="11">
    <source>
        <dbReference type="Proteomes" id="UP000578036"/>
    </source>
</evidence>
<evidence type="ECO:0000256" key="5">
    <source>
        <dbReference type="ARBA" id="ARBA00022989"/>
    </source>
</evidence>
<name>A0A7W4YQU6_9BURK</name>
<keyword evidence="6" id="KW-0406">Ion transport</keyword>
<evidence type="ECO:0000256" key="4">
    <source>
        <dbReference type="ARBA" id="ARBA00022692"/>
    </source>
</evidence>
<comment type="subcellular location">
    <subcellularLocation>
        <location evidence="1">Cell membrane</location>
        <topology evidence="1">Multi-pass membrane protein</topology>
    </subcellularLocation>
</comment>
<sequence>MHLGKSYSLSEFIVWSRRQIYALLACGALPIVLHQLLGLKWLSVPLSVVVLLGTATSFIVGFKNVQTYNRASEAQQVWTQILNGSRFLGVISLDFTATPAAARELILRHCAWLTALRYQLRSPRIWENAGKAANVEYRKHYRVPEWETPLEHALARYLPPQERDALRRTDSKATRILALQSAAIKRLVRAGEIDCAFHMELERAIRDAFEQQGRAERIKDYPYPRQYAVINRLFVRSFCLLLPFGILTEFEKLNSSVPGFMHGHLIWLVVPFSAMISWMYLALEQVGESTENPFEGGANDVPIAHICRKIERELMEMLGETDPVPEPASEHGIVL</sequence>
<evidence type="ECO:0000313" key="10">
    <source>
        <dbReference type="EMBL" id="MBB3006747.1"/>
    </source>
</evidence>
<dbReference type="RefSeq" id="WP_092314747.1">
    <property type="nucleotide sequence ID" value="NZ_FMAD01000009.1"/>
</dbReference>
<gene>
    <name evidence="10" type="ORF">FHX61_001395</name>
</gene>
<feature type="transmembrane region" description="Helical" evidence="9">
    <location>
        <begin position="265"/>
        <end position="283"/>
    </location>
</feature>
<accession>A0A7W4YQU6</accession>
<feature type="transmembrane region" description="Helical" evidence="9">
    <location>
        <begin position="227"/>
        <end position="245"/>
    </location>
</feature>
<evidence type="ECO:0000256" key="7">
    <source>
        <dbReference type="ARBA" id="ARBA00023136"/>
    </source>
</evidence>
<protein>
    <submittedName>
        <fullName evidence="10">Putative membrane protein</fullName>
    </submittedName>
</protein>
<dbReference type="GO" id="GO:0005254">
    <property type="term" value="F:chloride channel activity"/>
    <property type="evidence" value="ECO:0007669"/>
    <property type="project" value="InterPro"/>
</dbReference>
<dbReference type="PANTHER" id="PTHR33281">
    <property type="entry name" value="UPF0187 PROTEIN YNEE"/>
    <property type="match status" value="1"/>
</dbReference>
<evidence type="ECO:0000256" key="6">
    <source>
        <dbReference type="ARBA" id="ARBA00023065"/>
    </source>
</evidence>
<evidence type="ECO:0000256" key="3">
    <source>
        <dbReference type="ARBA" id="ARBA00022475"/>
    </source>
</evidence>
<keyword evidence="11" id="KW-1185">Reference proteome</keyword>
<evidence type="ECO:0000256" key="8">
    <source>
        <dbReference type="ARBA" id="ARBA00034708"/>
    </source>
</evidence>
<evidence type="ECO:0000256" key="2">
    <source>
        <dbReference type="ARBA" id="ARBA00022448"/>
    </source>
</evidence>
<comment type="caution">
    <text evidence="10">The sequence shown here is derived from an EMBL/GenBank/DDBJ whole genome shotgun (WGS) entry which is preliminary data.</text>
</comment>
<keyword evidence="3" id="KW-1003">Cell membrane</keyword>
<proteinExistence type="inferred from homology"/>
<dbReference type="Pfam" id="PF25539">
    <property type="entry name" value="Bestrophin_2"/>
    <property type="match status" value="1"/>
</dbReference>
<comment type="similarity">
    <text evidence="8">Belongs to the anion channel-forming bestrophin (TC 1.A.46) family.</text>
</comment>